<evidence type="ECO:0000256" key="4">
    <source>
        <dbReference type="ARBA" id="ARBA00022927"/>
    </source>
</evidence>
<dbReference type="InterPro" id="IPR015260">
    <property type="entry name" value="Syntaxin-6/10/61_N"/>
</dbReference>
<keyword evidence="2" id="KW-0813">Transport</keyword>
<keyword evidence="12" id="KW-1185">Reference proteome</keyword>
<dbReference type="FunFam" id="1.20.58.90:FF:000004">
    <property type="entry name" value="Syntaxin 10"/>
    <property type="match status" value="1"/>
</dbReference>
<accession>A0AAE1MA99</accession>
<comment type="subcellular location">
    <subcellularLocation>
        <location evidence="8">Golgi apparatus</location>
        <location evidence="8">trans-Golgi network membrane</location>
        <topology evidence="8">Single-pass type IV membrane protein</topology>
    </subcellularLocation>
</comment>
<keyword evidence="3 9" id="KW-0812">Transmembrane</keyword>
<keyword evidence="4" id="KW-0653">Protein transport</keyword>
<feature type="domain" description="Syntaxin 6/10/61 N-terminal" evidence="10">
    <location>
        <begin position="15"/>
        <end position="107"/>
    </location>
</feature>
<dbReference type="EMBL" id="JAWXYG010000012">
    <property type="protein sequence ID" value="KAK4257679.1"/>
    <property type="molecule type" value="Genomic_DNA"/>
</dbReference>
<keyword evidence="7 9" id="KW-0472">Membrane</keyword>
<evidence type="ECO:0000256" key="3">
    <source>
        <dbReference type="ARBA" id="ARBA00022692"/>
    </source>
</evidence>
<comment type="caution">
    <text evidence="11">The sequence shown here is derived from an EMBL/GenBank/DDBJ whole genome shotgun (WGS) entry which is preliminary data.</text>
</comment>
<dbReference type="Pfam" id="PF09177">
    <property type="entry name" value="STX6_10_61_N"/>
    <property type="match status" value="1"/>
</dbReference>
<evidence type="ECO:0000256" key="1">
    <source>
        <dbReference type="ARBA" id="ARBA00009063"/>
    </source>
</evidence>
<sequence length="325" mass="37370">MKMLVANSFDLWQKDTFFSAAEEVQESADTMESAYRAWIRERREMSTPQVLDELRRELQTALGTAKWQLEEFEKAIRLSYRHLGDDNTNTRHKQFISAIESQISHVEAALRESYIEEGRQPLGWVNLDDEERDDLAAFLSGAPQTVRTAKDELRNQVNQKDNKCNVNNGCNGIVSADHTDPKDIIASDKEENYIIDIKADAVSGSTDEIVSQTDRTSCSRKTWSSSNYGALKVVIADEHEQRNEFRQAVDATPKEKGSKPIFWRQKWEEYPQSIRAVHMFNQLLSRTGWFGRQYFSPMHLRHSCSVQVKLALMLTVFVIVLILAF</sequence>
<dbReference type="AlphaFoldDB" id="A0AAE1MA99"/>
<evidence type="ECO:0000256" key="9">
    <source>
        <dbReference type="SAM" id="Phobius"/>
    </source>
</evidence>
<evidence type="ECO:0000313" key="11">
    <source>
        <dbReference type="EMBL" id="KAK4257679.1"/>
    </source>
</evidence>
<dbReference type="PANTHER" id="PTHR34949:SF3">
    <property type="entry name" value="OS08G0244100 PROTEIN"/>
    <property type="match status" value="1"/>
</dbReference>
<evidence type="ECO:0000259" key="10">
    <source>
        <dbReference type="Pfam" id="PF09177"/>
    </source>
</evidence>
<feature type="transmembrane region" description="Helical" evidence="9">
    <location>
        <begin position="306"/>
        <end position="324"/>
    </location>
</feature>
<evidence type="ECO:0000313" key="12">
    <source>
        <dbReference type="Proteomes" id="UP001293593"/>
    </source>
</evidence>
<organism evidence="11 12">
    <name type="scientific">Acacia crassicarpa</name>
    <name type="common">northern wattle</name>
    <dbReference type="NCBI Taxonomy" id="499986"/>
    <lineage>
        <taxon>Eukaryota</taxon>
        <taxon>Viridiplantae</taxon>
        <taxon>Streptophyta</taxon>
        <taxon>Embryophyta</taxon>
        <taxon>Tracheophyta</taxon>
        <taxon>Spermatophyta</taxon>
        <taxon>Magnoliopsida</taxon>
        <taxon>eudicotyledons</taxon>
        <taxon>Gunneridae</taxon>
        <taxon>Pentapetalae</taxon>
        <taxon>rosids</taxon>
        <taxon>fabids</taxon>
        <taxon>Fabales</taxon>
        <taxon>Fabaceae</taxon>
        <taxon>Caesalpinioideae</taxon>
        <taxon>mimosoid clade</taxon>
        <taxon>Acacieae</taxon>
        <taxon>Acacia</taxon>
    </lineage>
</organism>
<gene>
    <name evidence="11" type="ORF">QN277_007239</name>
</gene>
<proteinExistence type="inferred from homology"/>
<evidence type="ECO:0000256" key="2">
    <source>
        <dbReference type="ARBA" id="ARBA00022448"/>
    </source>
</evidence>
<reference evidence="11" key="1">
    <citation type="submission" date="2023-10" db="EMBL/GenBank/DDBJ databases">
        <title>Chromosome-level genome of the transformable northern wattle, Acacia crassicarpa.</title>
        <authorList>
            <person name="Massaro I."/>
            <person name="Sinha N.R."/>
            <person name="Poethig S."/>
            <person name="Leichty A.R."/>
        </authorList>
    </citation>
    <scope>NUCLEOTIDE SEQUENCE</scope>
    <source>
        <strain evidence="11">Acra3RX</strain>
        <tissue evidence="11">Leaf</tissue>
    </source>
</reference>
<keyword evidence="5 9" id="KW-1133">Transmembrane helix</keyword>
<evidence type="ECO:0000256" key="5">
    <source>
        <dbReference type="ARBA" id="ARBA00022989"/>
    </source>
</evidence>
<dbReference type="SUPFAM" id="SSF47661">
    <property type="entry name" value="t-snare proteins"/>
    <property type="match status" value="1"/>
</dbReference>
<dbReference type="PANTHER" id="PTHR34949">
    <property type="entry name" value="OS05G0443700 PROTEIN"/>
    <property type="match status" value="1"/>
</dbReference>
<name>A0AAE1MA99_9FABA</name>
<dbReference type="CDD" id="cd21442">
    <property type="entry name" value="SNARE_NTD_STX6-like"/>
    <property type="match status" value="1"/>
</dbReference>
<dbReference type="Gene3D" id="1.20.58.90">
    <property type="match status" value="1"/>
</dbReference>
<protein>
    <recommendedName>
        <fullName evidence="10">Syntaxin 6/10/61 N-terminal domain-containing protein</fullName>
    </recommendedName>
</protein>
<dbReference type="GO" id="GO:0016020">
    <property type="term" value="C:membrane"/>
    <property type="evidence" value="ECO:0007669"/>
    <property type="project" value="InterPro"/>
</dbReference>
<dbReference type="InterPro" id="IPR010989">
    <property type="entry name" value="SNARE"/>
</dbReference>
<keyword evidence="6" id="KW-0333">Golgi apparatus</keyword>
<dbReference type="GO" id="GO:0048193">
    <property type="term" value="P:Golgi vesicle transport"/>
    <property type="evidence" value="ECO:0007669"/>
    <property type="project" value="InterPro"/>
</dbReference>
<evidence type="ECO:0000256" key="8">
    <source>
        <dbReference type="ARBA" id="ARBA00037801"/>
    </source>
</evidence>
<evidence type="ECO:0000256" key="6">
    <source>
        <dbReference type="ARBA" id="ARBA00023034"/>
    </source>
</evidence>
<comment type="similarity">
    <text evidence="1">Belongs to the syntaxin family.</text>
</comment>
<dbReference type="GO" id="GO:0005794">
    <property type="term" value="C:Golgi apparatus"/>
    <property type="evidence" value="ECO:0007669"/>
    <property type="project" value="UniProtKB-SubCell"/>
</dbReference>
<dbReference type="Proteomes" id="UP001293593">
    <property type="component" value="Unassembled WGS sequence"/>
</dbReference>
<dbReference type="GO" id="GO:0015031">
    <property type="term" value="P:protein transport"/>
    <property type="evidence" value="ECO:0007669"/>
    <property type="project" value="UniProtKB-KW"/>
</dbReference>
<evidence type="ECO:0000256" key="7">
    <source>
        <dbReference type="ARBA" id="ARBA00023136"/>
    </source>
</evidence>